<dbReference type="GO" id="GO:0005524">
    <property type="term" value="F:ATP binding"/>
    <property type="evidence" value="ECO:0007669"/>
    <property type="project" value="UniProtKB-KW"/>
</dbReference>
<comment type="caution">
    <text evidence="3">The sequence shown here is derived from an EMBL/GenBank/DDBJ whole genome shotgun (WGS) entry which is preliminary data.</text>
</comment>
<dbReference type="GO" id="GO:0016787">
    <property type="term" value="F:hydrolase activity"/>
    <property type="evidence" value="ECO:0007669"/>
    <property type="project" value="UniProtKB-KW"/>
</dbReference>
<dbReference type="InterPro" id="IPR027417">
    <property type="entry name" value="P-loop_NTPase"/>
</dbReference>
<dbReference type="InterPro" id="IPR051055">
    <property type="entry name" value="PIF1_helicase"/>
</dbReference>
<dbReference type="GO" id="GO:0000723">
    <property type="term" value="P:telomere maintenance"/>
    <property type="evidence" value="ECO:0007669"/>
    <property type="project" value="InterPro"/>
</dbReference>
<comment type="catalytic activity">
    <reaction evidence="1">
        <text>ATP + H2O = ADP + phosphate + H(+)</text>
        <dbReference type="Rhea" id="RHEA:13065"/>
        <dbReference type="ChEBI" id="CHEBI:15377"/>
        <dbReference type="ChEBI" id="CHEBI:15378"/>
        <dbReference type="ChEBI" id="CHEBI:30616"/>
        <dbReference type="ChEBI" id="CHEBI:43474"/>
        <dbReference type="ChEBI" id="CHEBI:456216"/>
        <dbReference type="EC" id="5.6.2.3"/>
    </reaction>
</comment>
<dbReference type="SUPFAM" id="SSF52540">
    <property type="entry name" value="P-loop containing nucleoside triphosphate hydrolases"/>
    <property type="match status" value="1"/>
</dbReference>
<keyword evidence="1" id="KW-0234">DNA repair</keyword>
<keyword evidence="1" id="KW-0547">Nucleotide-binding</keyword>
<dbReference type="GO" id="GO:0006281">
    <property type="term" value="P:DNA repair"/>
    <property type="evidence" value="ECO:0007669"/>
    <property type="project" value="UniProtKB-KW"/>
</dbReference>
<keyword evidence="1" id="KW-0227">DNA damage</keyword>
<evidence type="ECO:0000259" key="2">
    <source>
        <dbReference type="Pfam" id="PF05970"/>
    </source>
</evidence>
<comment type="similarity">
    <text evidence="1">Belongs to the helicase family.</text>
</comment>
<keyword evidence="1 3" id="KW-0347">Helicase</keyword>
<dbReference type="GO" id="GO:0043139">
    <property type="term" value="F:5'-3' DNA helicase activity"/>
    <property type="evidence" value="ECO:0007669"/>
    <property type="project" value="UniProtKB-EC"/>
</dbReference>
<organism evidence="3 4">
    <name type="scientific">Gigaspora margarita</name>
    <dbReference type="NCBI Taxonomy" id="4874"/>
    <lineage>
        <taxon>Eukaryota</taxon>
        <taxon>Fungi</taxon>
        <taxon>Fungi incertae sedis</taxon>
        <taxon>Mucoromycota</taxon>
        <taxon>Glomeromycotina</taxon>
        <taxon>Glomeromycetes</taxon>
        <taxon>Diversisporales</taxon>
        <taxon>Gigasporaceae</taxon>
        <taxon>Gigaspora</taxon>
    </lineage>
</organism>
<dbReference type="GO" id="GO:0006310">
    <property type="term" value="P:DNA recombination"/>
    <property type="evidence" value="ECO:0007669"/>
    <property type="project" value="UniProtKB-KW"/>
</dbReference>
<dbReference type="EMBL" id="WTPW01000030">
    <property type="protein sequence ID" value="KAF0556968.1"/>
    <property type="molecule type" value="Genomic_DNA"/>
</dbReference>
<keyword evidence="4" id="KW-1185">Reference proteome</keyword>
<proteinExistence type="inferred from homology"/>
<dbReference type="OrthoDB" id="2325450at2759"/>
<sequence length="201" mass="22545">MIASLISSISQSKIANLYNIQLSNLQKFSTYIPTTALLNLPYDQYMVLSKLTSTLGPQNKHKWPYFFITSSAGTEKSYIITLFINILCTKNIKYLLLAPTEVATNNIGERTIRSALNITSSNILQTSIFQSPEKIKELKQIKTIIIDKISMVSDSLFTFISNTFARIYKNTLVFGGINIVVSDNLAQLPLIHGMQVFQLPV</sequence>
<name>A0A8H4EUP0_GIGMA</name>
<evidence type="ECO:0000313" key="4">
    <source>
        <dbReference type="Proteomes" id="UP000439903"/>
    </source>
</evidence>
<dbReference type="InterPro" id="IPR010285">
    <property type="entry name" value="DNA_helicase_pif1-like_DEAD"/>
</dbReference>
<dbReference type="PANTHER" id="PTHR47642">
    <property type="entry name" value="ATP-DEPENDENT DNA HELICASE"/>
    <property type="match status" value="1"/>
</dbReference>
<dbReference type="PANTHER" id="PTHR47642:SF5">
    <property type="entry name" value="ATP-DEPENDENT DNA HELICASE"/>
    <property type="match status" value="1"/>
</dbReference>
<comment type="cofactor">
    <cofactor evidence="1">
        <name>Mg(2+)</name>
        <dbReference type="ChEBI" id="CHEBI:18420"/>
    </cofactor>
</comment>
<reference evidence="3 4" key="1">
    <citation type="journal article" date="2019" name="Environ. Microbiol.">
        <title>At the nexus of three kingdoms: the genome of the mycorrhizal fungus Gigaspora margarita provides insights into plant, endobacterial and fungal interactions.</title>
        <authorList>
            <person name="Venice F."/>
            <person name="Ghignone S."/>
            <person name="Salvioli di Fossalunga A."/>
            <person name="Amselem J."/>
            <person name="Novero M."/>
            <person name="Xianan X."/>
            <person name="Sedzielewska Toro K."/>
            <person name="Morin E."/>
            <person name="Lipzen A."/>
            <person name="Grigoriev I.V."/>
            <person name="Henrissat B."/>
            <person name="Martin F.M."/>
            <person name="Bonfante P."/>
        </authorList>
    </citation>
    <scope>NUCLEOTIDE SEQUENCE [LARGE SCALE GENOMIC DNA]</scope>
    <source>
        <strain evidence="3 4">BEG34</strain>
    </source>
</reference>
<evidence type="ECO:0000256" key="1">
    <source>
        <dbReference type="RuleBase" id="RU363044"/>
    </source>
</evidence>
<dbReference type="Pfam" id="PF05970">
    <property type="entry name" value="PIF1"/>
    <property type="match status" value="1"/>
</dbReference>
<dbReference type="AlphaFoldDB" id="A0A8H4EUP0"/>
<accession>A0A8H4EUP0</accession>
<keyword evidence="1" id="KW-0378">Hydrolase</keyword>
<dbReference type="EC" id="5.6.2.3" evidence="1"/>
<protein>
    <recommendedName>
        <fullName evidence="1">ATP-dependent DNA helicase</fullName>
        <ecNumber evidence="1">5.6.2.3</ecNumber>
    </recommendedName>
</protein>
<gene>
    <name evidence="3" type="ORF">F8M41_014198</name>
</gene>
<dbReference type="Gene3D" id="3.40.50.300">
    <property type="entry name" value="P-loop containing nucleotide triphosphate hydrolases"/>
    <property type="match status" value="1"/>
</dbReference>
<dbReference type="Proteomes" id="UP000439903">
    <property type="component" value="Unassembled WGS sequence"/>
</dbReference>
<feature type="domain" description="DNA helicase Pif1-like DEAD-box helicase" evidence="2">
    <location>
        <begin position="59"/>
        <end position="191"/>
    </location>
</feature>
<keyword evidence="1" id="KW-0233">DNA recombination</keyword>
<evidence type="ECO:0000313" key="3">
    <source>
        <dbReference type="EMBL" id="KAF0556968.1"/>
    </source>
</evidence>
<keyword evidence="1" id="KW-0067">ATP-binding</keyword>